<accession>A0A1G1WB87</accession>
<feature type="domain" description="GyrI-like small molecule binding" evidence="1">
    <location>
        <begin position="122"/>
        <end position="214"/>
    </location>
</feature>
<protein>
    <recommendedName>
        <fullName evidence="1">GyrI-like small molecule binding domain-containing protein</fullName>
    </recommendedName>
</protein>
<dbReference type="EMBL" id="MHCR01000029">
    <property type="protein sequence ID" value="OGY24891.1"/>
    <property type="molecule type" value="Genomic_DNA"/>
</dbReference>
<dbReference type="SUPFAM" id="SSF55136">
    <property type="entry name" value="Probable bacterial effector-binding domain"/>
    <property type="match status" value="1"/>
</dbReference>
<evidence type="ECO:0000313" key="2">
    <source>
        <dbReference type="EMBL" id="OGY24891.1"/>
    </source>
</evidence>
<dbReference type="Proteomes" id="UP000178162">
    <property type="component" value="Unassembled WGS sequence"/>
</dbReference>
<dbReference type="Pfam" id="PF06445">
    <property type="entry name" value="GyrI-like"/>
    <property type="match status" value="1"/>
</dbReference>
<dbReference type="STRING" id="1802595.A2134_02480"/>
<organism evidence="2 3">
    <name type="scientific">Candidatus Woykebacteria bacterium RBG_16_39_9b</name>
    <dbReference type="NCBI Taxonomy" id="1802595"/>
    <lineage>
        <taxon>Bacteria</taxon>
        <taxon>Candidatus Woykeibacteriota</taxon>
    </lineage>
</organism>
<sequence>MKGLSYATISSTKYYDALLKALYISVKQKVEEIDVPKVQIIAVDGNEPPASTQYQDAISALYGVGYTLKMGLKFKKLPQPNGYFDYKVGGLETLWWGTQGEINISDAKTLRWKAFLMAPAFIDRTLFRQAVEQAKAKKPDIPYDSVRLTTLHEGHSVQMLHIGSYEQEEPTIKQLLEYIKDHNLQVNGHHHEIYISDPRRTKPEKLKTVIRYPVNTYE</sequence>
<name>A0A1G1WB87_9BACT</name>
<dbReference type="InterPro" id="IPR008319">
    <property type="entry name" value="GyrI-like_CCH_Lin2189-like"/>
</dbReference>
<proteinExistence type="predicted"/>
<reference evidence="2 3" key="1">
    <citation type="journal article" date="2016" name="Nat. Commun.">
        <title>Thousands of microbial genomes shed light on interconnected biogeochemical processes in an aquifer system.</title>
        <authorList>
            <person name="Anantharaman K."/>
            <person name="Brown C.T."/>
            <person name="Hug L.A."/>
            <person name="Sharon I."/>
            <person name="Castelle C.J."/>
            <person name="Probst A.J."/>
            <person name="Thomas B.C."/>
            <person name="Singh A."/>
            <person name="Wilkins M.J."/>
            <person name="Karaoz U."/>
            <person name="Brodie E.L."/>
            <person name="Williams K.H."/>
            <person name="Hubbard S.S."/>
            <person name="Banfield J.F."/>
        </authorList>
    </citation>
    <scope>NUCLEOTIDE SEQUENCE [LARGE SCALE GENOMIC DNA]</scope>
</reference>
<dbReference type="AlphaFoldDB" id="A0A1G1WB87"/>
<evidence type="ECO:0000259" key="1">
    <source>
        <dbReference type="Pfam" id="PF06445"/>
    </source>
</evidence>
<evidence type="ECO:0000313" key="3">
    <source>
        <dbReference type="Proteomes" id="UP000178162"/>
    </source>
</evidence>
<gene>
    <name evidence="2" type="ORF">A2134_02480</name>
</gene>
<comment type="caution">
    <text evidence="2">The sequence shown here is derived from an EMBL/GenBank/DDBJ whole genome shotgun (WGS) entry which is preliminary data.</text>
</comment>
<dbReference type="PIRSF" id="PIRSF031644">
    <property type="entry name" value="UCP031644"/>
    <property type="match status" value="1"/>
</dbReference>
<dbReference type="InterPro" id="IPR011256">
    <property type="entry name" value="Reg_factor_effector_dom_sf"/>
</dbReference>
<dbReference type="InterPro" id="IPR029442">
    <property type="entry name" value="GyrI-like"/>
</dbReference>
<dbReference type="Gene3D" id="3.20.80.10">
    <property type="entry name" value="Regulatory factor, effector binding domain"/>
    <property type="match status" value="1"/>
</dbReference>